<feature type="transmembrane region" description="Helical" evidence="1">
    <location>
        <begin position="24"/>
        <end position="46"/>
    </location>
</feature>
<dbReference type="EMBL" id="OU015567">
    <property type="protein sequence ID" value="CAG5113967.1"/>
    <property type="molecule type" value="Genomic_DNA"/>
</dbReference>
<evidence type="ECO:0000313" key="3">
    <source>
        <dbReference type="Proteomes" id="UP001158576"/>
    </source>
</evidence>
<protein>
    <submittedName>
        <fullName evidence="2">Oidioi.mRNA.OKI2018_I69.chr2.g8055.t1.cds</fullName>
    </submittedName>
</protein>
<keyword evidence="1" id="KW-0812">Transmembrane</keyword>
<keyword evidence="1" id="KW-0472">Membrane</keyword>
<keyword evidence="1" id="KW-1133">Transmembrane helix</keyword>
<gene>
    <name evidence="2" type="ORF">OKIOD_LOCUS16820</name>
</gene>
<name>A0ABN7TCL7_OIKDI</name>
<reference evidence="2 3" key="1">
    <citation type="submission" date="2021-04" db="EMBL/GenBank/DDBJ databases">
        <authorList>
            <person name="Bliznina A."/>
        </authorList>
    </citation>
    <scope>NUCLEOTIDE SEQUENCE [LARGE SCALE GENOMIC DNA]</scope>
</reference>
<accession>A0ABN7TCL7</accession>
<evidence type="ECO:0000313" key="2">
    <source>
        <dbReference type="EMBL" id="CAG5113967.1"/>
    </source>
</evidence>
<evidence type="ECO:0000256" key="1">
    <source>
        <dbReference type="SAM" id="Phobius"/>
    </source>
</evidence>
<keyword evidence="3" id="KW-1185">Reference proteome</keyword>
<sequence length="91" mass="10627">MSLSLIGIGYFALHLEEKVGIKNWLYYCYIIIGIGSLAGMASIIWLRKAHMEGKYYRDLQKRLMIMNQPNRFETRVVKCRQSIHPSKLSFS</sequence>
<organism evidence="2 3">
    <name type="scientific">Oikopleura dioica</name>
    <name type="common">Tunicate</name>
    <dbReference type="NCBI Taxonomy" id="34765"/>
    <lineage>
        <taxon>Eukaryota</taxon>
        <taxon>Metazoa</taxon>
        <taxon>Chordata</taxon>
        <taxon>Tunicata</taxon>
        <taxon>Appendicularia</taxon>
        <taxon>Copelata</taxon>
        <taxon>Oikopleuridae</taxon>
        <taxon>Oikopleura</taxon>
    </lineage>
</organism>
<proteinExistence type="predicted"/>
<dbReference type="Proteomes" id="UP001158576">
    <property type="component" value="Chromosome 2"/>
</dbReference>